<reference evidence="8 9" key="1">
    <citation type="submission" date="2016-07" db="EMBL/GenBank/DDBJ databases">
        <title>Pervasive Adenine N6-methylation of Active Genes in Fungi.</title>
        <authorList>
            <consortium name="DOE Joint Genome Institute"/>
            <person name="Mondo S.J."/>
            <person name="Dannebaum R.O."/>
            <person name="Kuo R.C."/>
            <person name="Labutti K."/>
            <person name="Haridas S."/>
            <person name="Kuo A."/>
            <person name="Salamov A."/>
            <person name="Ahrendt S.R."/>
            <person name="Lipzen A."/>
            <person name="Sullivan W."/>
            <person name="Andreopoulos W.B."/>
            <person name="Clum A."/>
            <person name="Lindquist E."/>
            <person name="Daum C."/>
            <person name="Ramamoorthy G.K."/>
            <person name="Gryganskyi A."/>
            <person name="Culley D."/>
            <person name="Magnuson J.K."/>
            <person name="James T.Y."/>
            <person name="O'Malley M.A."/>
            <person name="Stajich J.E."/>
            <person name="Spatafora J.W."/>
            <person name="Visel A."/>
            <person name="Grigoriev I.V."/>
        </authorList>
    </citation>
    <scope>NUCLEOTIDE SEQUENCE [LARGE SCALE GENOMIC DNA]</scope>
    <source>
        <strain evidence="8 9">CBS 931.73</strain>
    </source>
</reference>
<keyword evidence="9" id="KW-1185">Reference proteome</keyword>
<name>A0A1Y1Z0U7_9FUNG</name>
<comment type="catalytic activity">
    <reaction evidence="5">
        <text>D-xylose + NADP(+) = D-xylono-1,5-lactone + NADPH + H(+)</text>
        <dbReference type="Rhea" id="RHEA:22000"/>
        <dbReference type="ChEBI" id="CHEBI:15378"/>
        <dbReference type="ChEBI" id="CHEBI:15867"/>
        <dbReference type="ChEBI" id="CHEBI:53455"/>
        <dbReference type="ChEBI" id="CHEBI:57783"/>
        <dbReference type="ChEBI" id="CHEBI:58349"/>
        <dbReference type="EC" id="1.1.1.179"/>
    </reaction>
</comment>
<comment type="similarity">
    <text evidence="1">Belongs to the Gfo/Idh/MocA family.</text>
</comment>
<accession>A0A1Y1Z0U7</accession>
<evidence type="ECO:0000256" key="4">
    <source>
        <dbReference type="ARBA" id="ARBA00042988"/>
    </source>
</evidence>
<dbReference type="OrthoDB" id="2129491at2759"/>
<dbReference type="PANTHER" id="PTHR22604:SF105">
    <property type="entry name" value="TRANS-1,2-DIHYDROBENZENE-1,2-DIOL DEHYDROGENASE"/>
    <property type="match status" value="1"/>
</dbReference>
<feature type="domain" description="GFO/IDH/MocA-like oxidoreductase" evidence="7">
    <location>
        <begin position="156"/>
        <end position="275"/>
    </location>
</feature>
<dbReference type="InterPro" id="IPR055170">
    <property type="entry name" value="GFO_IDH_MocA-like_dom"/>
</dbReference>
<dbReference type="InterPro" id="IPR036291">
    <property type="entry name" value="NAD(P)-bd_dom_sf"/>
</dbReference>
<comment type="caution">
    <text evidence="8">The sequence shown here is derived from an EMBL/GenBank/DDBJ whole genome shotgun (WGS) entry which is preliminary data.</text>
</comment>
<feature type="domain" description="Gfo/Idh/MocA-like oxidoreductase N-terminal" evidence="6">
    <location>
        <begin position="25"/>
        <end position="142"/>
    </location>
</feature>
<protein>
    <recommendedName>
        <fullName evidence="3">D-xylose 1-dehydrogenase (NADP(+), D-xylono-1,5-lactone-forming)</fullName>
        <ecNumber evidence="3">1.1.1.179</ecNumber>
    </recommendedName>
    <alternativeName>
        <fullName evidence="4">D-xylose-NADP dehydrogenase</fullName>
    </alternativeName>
</protein>
<keyword evidence="2" id="KW-0560">Oxidoreductase</keyword>
<evidence type="ECO:0000313" key="8">
    <source>
        <dbReference type="EMBL" id="ORY03806.1"/>
    </source>
</evidence>
<organism evidence="8 9">
    <name type="scientific">Basidiobolus meristosporus CBS 931.73</name>
    <dbReference type="NCBI Taxonomy" id="1314790"/>
    <lineage>
        <taxon>Eukaryota</taxon>
        <taxon>Fungi</taxon>
        <taxon>Fungi incertae sedis</taxon>
        <taxon>Zoopagomycota</taxon>
        <taxon>Entomophthoromycotina</taxon>
        <taxon>Basidiobolomycetes</taxon>
        <taxon>Basidiobolales</taxon>
        <taxon>Basidiobolaceae</taxon>
        <taxon>Basidiobolus</taxon>
    </lineage>
</organism>
<dbReference type="Proteomes" id="UP000193498">
    <property type="component" value="Unassembled WGS sequence"/>
</dbReference>
<dbReference type="GO" id="GO:0047837">
    <property type="term" value="F:D-xylose 1-dehydrogenase (NADP+) activity"/>
    <property type="evidence" value="ECO:0007669"/>
    <property type="project" value="UniProtKB-EC"/>
</dbReference>
<dbReference type="InterPro" id="IPR000683">
    <property type="entry name" value="Gfo/Idh/MocA-like_OxRdtase_N"/>
</dbReference>
<proteinExistence type="inferred from homology"/>
<dbReference type="PANTHER" id="PTHR22604">
    <property type="entry name" value="OXIDOREDUCTASES"/>
    <property type="match status" value="1"/>
</dbReference>
<dbReference type="InParanoid" id="A0A1Y1Z0U7"/>
<dbReference type="Pfam" id="PF22725">
    <property type="entry name" value="GFO_IDH_MocA_C3"/>
    <property type="match status" value="1"/>
</dbReference>
<dbReference type="FunCoup" id="A0A1Y1Z0U7">
    <property type="interactions" value="3"/>
</dbReference>
<gene>
    <name evidence="8" type="ORF">K493DRAFT_334162</name>
</gene>
<evidence type="ECO:0000256" key="1">
    <source>
        <dbReference type="ARBA" id="ARBA00010928"/>
    </source>
</evidence>
<dbReference type="EC" id="1.1.1.179" evidence="3"/>
<dbReference type="InterPro" id="IPR050984">
    <property type="entry name" value="Gfo/Idh/MocA_domain"/>
</dbReference>
<dbReference type="AlphaFoldDB" id="A0A1Y1Z0U7"/>
<dbReference type="SUPFAM" id="SSF55347">
    <property type="entry name" value="Glyceraldehyde-3-phosphate dehydrogenase-like, C-terminal domain"/>
    <property type="match status" value="1"/>
</dbReference>
<dbReference type="SUPFAM" id="SSF51735">
    <property type="entry name" value="NAD(P)-binding Rossmann-fold domains"/>
    <property type="match status" value="1"/>
</dbReference>
<dbReference type="Gene3D" id="3.40.50.720">
    <property type="entry name" value="NAD(P)-binding Rossmann-like Domain"/>
    <property type="match status" value="1"/>
</dbReference>
<evidence type="ECO:0000313" key="9">
    <source>
        <dbReference type="Proteomes" id="UP000193498"/>
    </source>
</evidence>
<evidence type="ECO:0000259" key="6">
    <source>
        <dbReference type="Pfam" id="PF01408"/>
    </source>
</evidence>
<dbReference type="Gene3D" id="3.30.360.10">
    <property type="entry name" value="Dihydrodipicolinate Reductase, domain 2"/>
    <property type="match status" value="1"/>
</dbReference>
<dbReference type="STRING" id="1314790.A0A1Y1Z0U7"/>
<evidence type="ECO:0000256" key="2">
    <source>
        <dbReference type="ARBA" id="ARBA00023002"/>
    </source>
</evidence>
<evidence type="ECO:0000256" key="5">
    <source>
        <dbReference type="ARBA" id="ARBA00049233"/>
    </source>
</evidence>
<evidence type="ECO:0000256" key="3">
    <source>
        <dbReference type="ARBA" id="ARBA00038984"/>
    </source>
</evidence>
<evidence type="ECO:0000259" key="7">
    <source>
        <dbReference type="Pfam" id="PF22725"/>
    </source>
</evidence>
<dbReference type="EMBL" id="MCFE01000042">
    <property type="protein sequence ID" value="ORY03806.1"/>
    <property type="molecule type" value="Genomic_DNA"/>
</dbReference>
<dbReference type="GO" id="GO:0000166">
    <property type="term" value="F:nucleotide binding"/>
    <property type="evidence" value="ECO:0007669"/>
    <property type="project" value="InterPro"/>
</dbReference>
<dbReference type="Pfam" id="PF01408">
    <property type="entry name" value="GFO_IDH_MocA"/>
    <property type="match status" value="1"/>
</dbReference>
<sequence>MAPNIFSRLRGLDAPTVVEKSKDAVRIGILGAARIAPQSLISPAAGLSQVLIAAVAARDIKRAEEYAVKHSIPKAYGSYEELLNDTEIEAIYNPLPNALHYEWTIKALQAGKHVFLEKPAASNGEEAQRILEELQQHPELVILENFHYQFHPALLRFRELVNDGRLGQIKNVSAIIRLPNLFGLDDIRFNYDLAGGINMDLGCYAVSALRFITNTEPLRVLEAEPTIVKENVEGEMKAKLEFPEGITGEIHVSMIESWLSFRNFLPLLTVEGEQGEASISAFVLPHMFHTITLKNKRTGETEYEKVYEEGRSSYQYSLKAFADKVRGKATDYWYPFDKSVGNAVSVDRIYEGANMKLRGKPLNQSNN</sequence>